<dbReference type="Proteomes" id="UP000284824">
    <property type="component" value="Unassembled WGS sequence"/>
</dbReference>
<feature type="transmembrane region" description="Helical" evidence="2">
    <location>
        <begin position="84"/>
        <end position="111"/>
    </location>
</feature>
<feature type="region of interest" description="Disordered" evidence="1">
    <location>
        <begin position="300"/>
        <end position="322"/>
    </location>
</feature>
<keyword evidence="2" id="KW-0812">Transmembrane</keyword>
<feature type="compositionally biased region" description="Basic and acidic residues" evidence="1">
    <location>
        <begin position="305"/>
        <end position="322"/>
    </location>
</feature>
<accession>A0A438LWL8</accession>
<dbReference type="AlphaFoldDB" id="A0A438LWL8"/>
<feature type="transmembrane region" description="Helical" evidence="2">
    <location>
        <begin position="267"/>
        <end position="290"/>
    </location>
</feature>
<comment type="caution">
    <text evidence="3">The sequence shown here is derived from an EMBL/GenBank/DDBJ whole genome shotgun (WGS) entry which is preliminary data.</text>
</comment>
<keyword evidence="2" id="KW-1133">Transmembrane helix</keyword>
<keyword evidence="4" id="KW-1185">Reference proteome</keyword>
<protein>
    <submittedName>
        <fullName evidence="3">Uncharacterized protein</fullName>
    </submittedName>
</protein>
<evidence type="ECO:0000313" key="3">
    <source>
        <dbReference type="EMBL" id="RVX37793.1"/>
    </source>
</evidence>
<name>A0A438LWL8_9ACTN</name>
<evidence type="ECO:0000256" key="2">
    <source>
        <dbReference type="SAM" id="Phobius"/>
    </source>
</evidence>
<feature type="transmembrane region" description="Helical" evidence="2">
    <location>
        <begin position="235"/>
        <end position="255"/>
    </location>
</feature>
<evidence type="ECO:0000256" key="1">
    <source>
        <dbReference type="SAM" id="MobiDB-lite"/>
    </source>
</evidence>
<evidence type="ECO:0000313" key="4">
    <source>
        <dbReference type="Proteomes" id="UP000284824"/>
    </source>
</evidence>
<dbReference type="RefSeq" id="WP_127930521.1">
    <property type="nucleotide sequence ID" value="NZ_SAUN01000001.1"/>
</dbReference>
<dbReference type="EMBL" id="SAUN01000001">
    <property type="protein sequence ID" value="RVX37793.1"/>
    <property type="molecule type" value="Genomic_DNA"/>
</dbReference>
<organism evidence="3 4">
    <name type="scientific">Nonomuraea polychroma</name>
    <dbReference type="NCBI Taxonomy" id="46176"/>
    <lineage>
        <taxon>Bacteria</taxon>
        <taxon>Bacillati</taxon>
        <taxon>Actinomycetota</taxon>
        <taxon>Actinomycetes</taxon>
        <taxon>Streptosporangiales</taxon>
        <taxon>Streptosporangiaceae</taxon>
        <taxon>Nonomuraea</taxon>
    </lineage>
</organism>
<feature type="transmembrane region" description="Helical" evidence="2">
    <location>
        <begin position="12"/>
        <end position="31"/>
    </location>
</feature>
<gene>
    <name evidence="3" type="ORF">EDD27_0068</name>
</gene>
<keyword evidence="2" id="KW-0472">Membrane</keyword>
<sequence>MNERKAGIGRVTAAIIAIAAMLPYLTLKILWLTGGSIGVTDPALMRDPSMIAANAATFGLEFVGLMLALGLAMRWGMRLPAWLVLLPLWVGTGLLFQIALTTPLVLLMSGATVFTGAGPIRPWVYLMVYGGFITQGVALMAAFAFYARDRWPGVFTTRLDHPFASPTRPFQTVVARGALLVATVVGGVRIFSAFAGTPVAEGVQNGVKGVIAIAGAAAFLVVVERRGSGPFWRPLVVAWLGSGALFANSFYIMIISTGDGPLGGGGAGLADLFGMLTGLVMGMCGAFLLAERSDVGHVQPAQHPLEGEDREGDRTTADHGHR</sequence>
<feature type="transmembrane region" description="Helical" evidence="2">
    <location>
        <begin position="173"/>
        <end position="194"/>
    </location>
</feature>
<feature type="transmembrane region" description="Helical" evidence="2">
    <location>
        <begin position="51"/>
        <end position="72"/>
    </location>
</feature>
<proteinExistence type="predicted"/>
<reference evidence="3 4" key="1">
    <citation type="submission" date="2019-01" db="EMBL/GenBank/DDBJ databases">
        <title>Sequencing the genomes of 1000 actinobacteria strains.</title>
        <authorList>
            <person name="Klenk H.-P."/>
        </authorList>
    </citation>
    <scope>NUCLEOTIDE SEQUENCE [LARGE SCALE GENOMIC DNA]</scope>
    <source>
        <strain evidence="3 4">DSM 43925</strain>
    </source>
</reference>
<feature type="transmembrane region" description="Helical" evidence="2">
    <location>
        <begin position="123"/>
        <end position="146"/>
    </location>
</feature>
<feature type="transmembrane region" description="Helical" evidence="2">
    <location>
        <begin position="206"/>
        <end position="223"/>
    </location>
</feature>
<dbReference type="OrthoDB" id="4964568at2"/>